<proteinExistence type="predicted"/>
<evidence type="ECO:0000313" key="2">
    <source>
        <dbReference type="Proteomes" id="UP001177260"/>
    </source>
</evidence>
<accession>A0ACC3ATK7</accession>
<name>A0ACC3ATK7_9EURO</name>
<dbReference type="Proteomes" id="UP001177260">
    <property type="component" value="Unassembled WGS sequence"/>
</dbReference>
<sequence>MSASPTPQPTGLPPNPTTQSTLPILTNHCRFCNHLLLATTQTVSALARRKEPARDGALILPLPSPRTQSNDTDRADEKGQEGPGSGSDKPVQQHYSILLSTAVPDRRATMVRREDGFEKRWFLRCGRCRVVVGYFLDAVHFPNVTAAGKEPDGEDEDEEAERAKVVYLLPGALVETDDMGDPEKMKAIDREWSGWLP</sequence>
<comment type="caution">
    <text evidence="1">The sequence shown here is derived from an EMBL/GenBank/DDBJ whole genome shotgun (WGS) entry which is preliminary data.</text>
</comment>
<keyword evidence="2" id="KW-1185">Reference proteome</keyword>
<protein>
    <submittedName>
        <fullName evidence="1">Uncharacterized protein</fullName>
    </submittedName>
</protein>
<reference evidence="1 2" key="1">
    <citation type="journal article" date="2023" name="ACS Omega">
        <title>Identification of the Neoaspergillic Acid Biosynthesis Gene Cluster by Establishing an In Vitro CRISPR-Ribonucleoprotein Genetic System in Aspergillus melleus.</title>
        <authorList>
            <person name="Yuan B."/>
            <person name="Grau M.F."/>
            <person name="Murata R.M."/>
            <person name="Torok T."/>
            <person name="Venkateswaran K."/>
            <person name="Stajich J.E."/>
            <person name="Wang C.C.C."/>
        </authorList>
    </citation>
    <scope>NUCLEOTIDE SEQUENCE [LARGE SCALE GENOMIC DNA]</scope>
    <source>
        <strain evidence="1 2">IMV 1140</strain>
    </source>
</reference>
<gene>
    <name evidence="1" type="ORF">N8T08_009765</name>
</gene>
<organism evidence="1 2">
    <name type="scientific">Aspergillus melleus</name>
    <dbReference type="NCBI Taxonomy" id="138277"/>
    <lineage>
        <taxon>Eukaryota</taxon>
        <taxon>Fungi</taxon>
        <taxon>Dikarya</taxon>
        <taxon>Ascomycota</taxon>
        <taxon>Pezizomycotina</taxon>
        <taxon>Eurotiomycetes</taxon>
        <taxon>Eurotiomycetidae</taxon>
        <taxon>Eurotiales</taxon>
        <taxon>Aspergillaceae</taxon>
        <taxon>Aspergillus</taxon>
        <taxon>Aspergillus subgen. Circumdati</taxon>
    </lineage>
</organism>
<dbReference type="EMBL" id="JAOPJF010000073">
    <property type="protein sequence ID" value="KAK1140892.1"/>
    <property type="molecule type" value="Genomic_DNA"/>
</dbReference>
<evidence type="ECO:0000313" key="1">
    <source>
        <dbReference type="EMBL" id="KAK1140892.1"/>
    </source>
</evidence>